<dbReference type="Pfam" id="PF13304">
    <property type="entry name" value="AAA_21"/>
    <property type="match status" value="1"/>
</dbReference>
<feature type="domain" description="Rad50/SbcC-type AAA" evidence="2">
    <location>
        <begin position="13"/>
        <end position="151"/>
    </location>
</feature>
<name>R2RFS3_9ENTE</name>
<evidence type="ECO:0000313" key="7">
    <source>
        <dbReference type="Proteomes" id="UP000014148"/>
    </source>
</evidence>
<evidence type="ECO:0000259" key="3">
    <source>
        <dbReference type="Pfam" id="PF20469"/>
    </source>
</evidence>
<feature type="domain" description="ATPase AAA-type core" evidence="1">
    <location>
        <begin position="277"/>
        <end position="341"/>
    </location>
</feature>
<evidence type="ECO:0000313" key="4">
    <source>
        <dbReference type="EMBL" id="EOH79451.1"/>
    </source>
</evidence>
<evidence type="ECO:0000259" key="1">
    <source>
        <dbReference type="Pfam" id="PF13304"/>
    </source>
</evidence>
<protein>
    <submittedName>
        <fullName evidence="4">Uncharacterized protein</fullName>
    </submittedName>
</protein>
<accession>R2RFS3</accession>
<reference evidence="5 7" key="2">
    <citation type="submission" date="2013-03" db="EMBL/GenBank/DDBJ databases">
        <title>The Genome Sequence of Enterococcus malodoratus ATCC_43197 (PacBio/Illumina hybrid assembly).</title>
        <authorList>
            <consortium name="The Broad Institute Genomics Platform"/>
            <consortium name="The Broad Institute Genome Sequencing Center for Infectious Disease"/>
            <person name="Earl A."/>
            <person name="Russ C."/>
            <person name="Gilmore M."/>
            <person name="Surin D."/>
            <person name="Walker B."/>
            <person name="Young S."/>
            <person name="Zeng Q."/>
            <person name="Gargeya S."/>
            <person name="Fitzgerald M."/>
            <person name="Haas B."/>
            <person name="Abouelleil A."/>
            <person name="Allen A.W."/>
            <person name="Alvarado L."/>
            <person name="Arachchi H.M."/>
            <person name="Berlin A.M."/>
            <person name="Chapman S.B."/>
            <person name="Gainer-Dewar J."/>
            <person name="Goldberg J."/>
            <person name="Griggs A."/>
            <person name="Gujja S."/>
            <person name="Hansen M."/>
            <person name="Howarth C."/>
            <person name="Imamovic A."/>
            <person name="Ireland A."/>
            <person name="Larimer J."/>
            <person name="McCowan C."/>
            <person name="Murphy C."/>
            <person name="Pearson M."/>
            <person name="Poon T.W."/>
            <person name="Priest M."/>
            <person name="Roberts A."/>
            <person name="Saif S."/>
            <person name="Shea T."/>
            <person name="Sisk P."/>
            <person name="Sykes S."/>
            <person name="Wortman J."/>
            <person name="Nusbaum C."/>
            <person name="Birren B."/>
        </authorList>
    </citation>
    <scope>NUCLEOTIDE SEQUENCE [LARGE SCALE GENOMIC DNA]</scope>
    <source>
        <strain evidence="5 7">ATCC 43197</strain>
    </source>
</reference>
<dbReference type="Pfam" id="PF13476">
    <property type="entry name" value="AAA_23"/>
    <property type="match status" value="1"/>
</dbReference>
<dbReference type="InterPro" id="IPR034139">
    <property type="entry name" value="TOPRIM_OLD"/>
</dbReference>
<dbReference type="InterPro" id="IPR027417">
    <property type="entry name" value="P-loop_NTPase"/>
</dbReference>
<dbReference type="Proteomes" id="UP000014148">
    <property type="component" value="Unassembled WGS sequence"/>
</dbReference>
<dbReference type="PANTHER" id="PTHR43581">
    <property type="entry name" value="ATP/GTP PHOSPHATASE"/>
    <property type="match status" value="1"/>
</dbReference>
<dbReference type="EMBL" id="AJAK01000010">
    <property type="protein sequence ID" value="EOH79451.1"/>
    <property type="molecule type" value="Genomic_DNA"/>
</dbReference>
<feature type="domain" description="OLD protein-like TOPRIM" evidence="3">
    <location>
        <begin position="383"/>
        <end position="447"/>
    </location>
</feature>
<gene>
    <name evidence="5" type="ORF">I585_03991</name>
    <name evidence="4" type="ORF">UAI_01429</name>
</gene>
<dbReference type="GO" id="GO:0016887">
    <property type="term" value="F:ATP hydrolysis activity"/>
    <property type="evidence" value="ECO:0007669"/>
    <property type="project" value="InterPro"/>
</dbReference>
<evidence type="ECO:0000259" key="2">
    <source>
        <dbReference type="Pfam" id="PF13476"/>
    </source>
</evidence>
<dbReference type="PANTHER" id="PTHR43581:SF4">
    <property type="entry name" value="ATP_GTP PHOSPHATASE"/>
    <property type="match status" value="1"/>
</dbReference>
<evidence type="ECO:0000313" key="6">
    <source>
        <dbReference type="Proteomes" id="UP000013783"/>
    </source>
</evidence>
<dbReference type="eggNOG" id="COG3950">
    <property type="taxonomic scope" value="Bacteria"/>
</dbReference>
<dbReference type="AlphaFoldDB" id="R2RFS3"/>
<dbReference type="PATRIC" id="fig|1158601.3.peg.1398"/>
<dbReference type="InterPro" id="IPR038729">
    <property type="entry name" value="Rad50/SbcC_AAA"/>
</dbReference>
<dbReference type="SUPFAM" id="SSF52540">
    <property type="entry name" value="P-loop containing nucleoside triphosphate hydrolases"/>
    <property type="match status" value="1"/>
</dbReference>
<keyword evidence="7" id="KW-1185">Reference proteome</keyword>
<dbReference type="STRING" id="71451.RV07_GL003936"/>
<dbReference type="Gene3D" id="3.40.50.300">
    <property type="entry name" value="P-loop containing nucleotide triphosphate hydrolases"/>
    <property type="match status" value="1"/>
</dbReference>
<dbReference type="InterPro" id="IPR051396">
    <property type="entry name" value="Bact_Antivir_Def_Nuclease"/>
</dbReference>
<organism evidence="4 6">
    <name type="scientific">Enterococcus malodoratus ATCC 43197</name>
    <dbReference type="NCBI Taxonomy" id="1158601"/>
    <lineage>
        <taxon>Bacteria</taxon>
        <taxon>Bacillati</taxon>
        <taxon>Bacillota</taxon>
        <taxon>Bacilli</taxon>
        <taxon>Lactobacillales</taxon>
        <taxon>Enterococcaceae</taxon>
        <taxon>Enterococcus</taxon>
    </lineage>
</organism>
<dbReference type="GO" id="GO:0005524">
    <property type="term" value="F:ATP binding"/>
    <property type="evidence" value="ECO:0007669"/>
    <property type="project" value="InterPro"/>
</dbReference>
<dbReference type="EMBL" id="ASWA01000004">
    <property type="protein sequence ID" value="EOT64790.1"/>
    <property type="molecule type" value="Genomic_DNA"/>
</dbReference>
<proteinExistence type="predicted"/>
<dbReference type="Pfam" id="PF20469">
    <property type="entry name" value="OLD-like_TOPRIM"/>
    <property type="match status" value="1"/>
</dbReference>
<sequence length="556" mass="63302">MTFYKGDRLVIEKVRIENFKCIKGTFELDLKQGINILVGNNEAGKSTILEAIHMALCGVFRGKTIKGNLSQYLFNYEVVNEYLNNINQGIINEAPYILIELYLSEGAFPILEGDRFSDKSRLGRTNGIALKIAFDEKYNEEYESLLKSSELVSLPIEYYDVEWYAFSRKPLTSRSIPIKSSFIDVGSSKFQNGSDVYISRIVQNTLEMDEKTKVAQAFRKAKEFFSKDSAIANINTKITGISKLSKKEIELTVDLGSRSTWDGSLITQLNKIPFDYIGKGEQAVIKTELALSNKKSEASSVILIEEPECHISHARLNQLLESIKSNYGDKQIIISTHSSFVANKLGLNNLILLNQQKTVRFNHLKSKDFFEKVAGYDTLRLILCDKAILVEGDSDELVIQRAYMDTHNGRLPIEDNVDVISVGTSFLRFLEIAENLKTTVRVVTDNDGNVAALERKYQDYIDSNKKENIEICYDENVTTGTLTIGTKNPKLFNYNTLEPLLLKDNTLELFNQIFETDYSEEDLHKYMKTHKTECALKIFNYPSNIKYPEYIMRAVQ</sequence>
<dbReference type="CDD" id="cd01026">
    <property type="entry name" value="TOPRIM_OLD"/>
    <property type="match status" value="1"/>
</dbReference>
<comment type="caution">
    <text evidence="4">The sequence shown here is derived from an EMBL/GenBank/DDBJ whole genome shotgun (WGS) entry which is preliminary data.</text>
</comment>
<evidence type="ECO:0000313" key="5">
    <source>
        <dbReference type="EMBL" id="EOT64790.1"/>
    </source>
</evidence>
<reference evidence="4 6" key="1">
    <citation type="submission" date="2013-02" db="EMBL/GenBank/DDBJ databases">
        <title>The Genome Sequence of Enterococcus malodoratus ATCC_43197.</title>
        <authorList>
            <consortium name="The Broad Institute Genome Sequencing Platform"/>
            <consortium name="The Broad Institute Genome Sequencing Center for Infectious Disease"/>
            <person name="Earl A.M."/>
            <person name="Gilmore M.S."/>
            <person name="Lebreton F."/>
            <person name="Walker B."/>
            <person name="Young S.K."/>
            <person name="Zeng Q."/>
            <person name="Gargeya S."/>
            <person name="Fitzgerald M."/>
            <person name="Haas B."/>
            <person name="Abouelleil A."/>
            <person name="Alvarado L."/>
            <person name="Arachchi H.M."/>
            <person name="Berlin A.M."/>
            <person name="Chapman S.B."/>
            <person name="Dewar J."/>
            <person name="Goldberg J."/>
            <person name="Griggs A."/>
            <person name="Gujja S."/>
            <person name="Hansen M."/>
            <person name="Howarth C."/>
            <person name="Imamovic A."/>
            <person name="Larimer J."/>
            <person name="McCowan C."/>
            <person name="Murphy C."/>
            <person name="Neiman D."/>
            <person name="Pearson M."/>
            <person name="Priest M."/>
            <person name="Roberts A."/>
            <person name="Saif S."/>
            <person name="Shea T."/>
            <person name="Sisk P."/>
            <person name="Sykes S."/>
            <person name="Wortman J."/>
            <person name="Nusbaum C."/>
            <person name="Birren B."/>
        </authorList>
    </citation>
    <scope>NUCLEOTIDE SEQUENCE [LARGE SCALE GENOMIC DNA]</scope>
    <source>
        <strain evidence="4 6">ATCC 43197</strain>
    </source>
</reference>
<dbReference type="InterPro" id="IPR003959">
    <property type="entry name" value="ATPase_AAA_core"/>
</dbReference>
<dbReference type="OrthoDB" id="308933at2"/>
<dbReference type="Proteomes" id="UP000013783">
    <property type="component" value="Unassembled WGS sequence"/>
</dbReference>